<feature type="transmembrane region" description="Helical" evidence="9">
    <location>
        <begin position="322"/>
        <end position="344"/>
    </location>
</feature>
<comment type="similarity">
    <text evidence="2 9">Belongs to the major facilitator superfamily. YcaD (TC 2.A.1.26) family.</text>
</comment>
<protein>
    <recommendedName>
        <fullName evidence="9">Uncharacterized MFS-type transporter EKN56_05100</fullName>
    </recommendedName>
</protein>
<feature type="transmembrane region" description="Helical" evidence="9">
    <location>
        <begin position="160"/>
        <end position="180"/>
    </location>
</feature>
<evidence type="ECO:0000313" key="11">
    <source>
        <dbReference type="EMBL" id="QBH95834.1"/>
    </source>
</evidence>
<keyword evidence="5" id="KW-0997">Cell inner membrane</keyword>
<dbReference type="Gene3D" id="1.20.1250.20">
    <property type="entry name" value="MFS general substrate transporter like domains"/>
    <property type="match status" value="2"/>
</dbReference>
<feature type="transmembrane region" description="Helical" evidence="9">
    <location>
        <begin position="47"/>
        <end position="68"/>
    </location>
</feature>
<dbReference type="SUPFAM" id="SSF103473">
    <property type="entry name" value="MFS general substrate transporter"/>
    <property type="match status" value="1"/>
</dbReference>
<feature type="transmembrane region" description="Helical" evidence="9">
    <location>
        <begin position="102"/>
        <end position="120"/>
    </location>
</feature>
<evidence type="ECO:0000256" key="2">
    <source>
        <dbReference type="ARBA" id="ARBA00007552"/>
    </source>
</evidence>
<proteinExistence type="inferred from homology"/>
<feature type="transmembrane region" description="Helical" evidence="9">
    <location>
        <begin position="201"/>
        <end position="226"/>
    </location>
</feature>
<comment type="subcellular location">
    <subcellularLocation>
        <location evidence="1">Cell inner membrane</location>
        <topology evidence="1">Multi-pass membrane protein</topology>
    </subcellularLocation>
    <subcellularLocation>
        <location evidence="9">Cell membrane</location>
        <topology evidence="9">Multi-pass membrane protein</topology>
    </subcellularLocation>
</comment>
<sequence length="381" mass="41561">MSAFNRPVLLLLAGLLLFTTSMAVLNTLVPLWLIHESLTTWQVGIVGSSYFGGNLLGTLVAGFCISTFGFNRTYYYSCALFIAATLLLGLSVGFVSWSLWRLLAGIACAVIWVVVESALLRSGTINTRGLLLAAYMVIYYAGTLIGQLLLGVIPTNLSEILPWVIGLLLLAILPLLFARFPKPEHTDKKLSVWLMWMRRDARLGITGCIISGVVIGSLYGLLPIYLSHAGYRDADVGYWITLMVGAGIVGQLPAGKLVERYGRVFVLRIQVFAIIVSSMVIISGYPLAPALFILGFSGFTLYPVAMAWACEKVDTSELITMNQTLLLSYTVGSLAGPALTATLMQHYSDRLLFVVIAVAAAIFLIMLFNRAQHHRNPLAMQ</sequence>
<evidence type="ECO:0000313" key="12">
    <source>
        <dbReference type="Proteomes" id="UP000293154"/>
    </source>
</evidence>
<feature type="transmembrane region" description="Helical" evidence="9">
    <location>
        <begin position="265"/>
        <end position="285"/>
    </location>
</feature>
<dbReference type="InterPro" id="IPR023745">
    <property type="entry name" value="MFS_YcaD"/>
</dbReference>
<gene>
    <name evidence="11" type="ORF">EKN56_05100</name>
</gene>
<dbReference type="InterPro" id="IPR047200">
    <property type="entry name" value="MFS_YcaD-like"/>
</dbReference>
<evidence type="ECO:0000256" key="7">
    <source>
        <dbReference type="ARBA" id="ARBA00022989"/>
    </source>
</evidence>
<evidence type="ECO:0000256" key="6">
    <source>
        <dbReference type="ARBA" id="ARBA00022692"/>
    </source>
</evidence>
<dbReference type="InterPro" id="IPR036259">
    <property type="entry name" value="MFS_trans_sf"/>
</dbReference>
<feature type="transmembrane region" description="Helical" evidence="9">
    <location>
        <begin position="291"/>
        <end position="310"/>
    </location>
</feature>
<evidence type="ECO:0000256" key="1">
    <source>
        <dbReference type="ARBA" id="ARBA00004429"/>
    </source>
</evidence>
<evidence type="ECO:0000256" key="3">
    <source>
        <dbReference type="ARBA" id="ARBA00022448"/>
    </source>
</evidence>
<evidence type="ECO:0000256" key="4">
    <source>
        <dbReference type="ARBA" id="ARBA00022475"/>
    </source>
</evidence>
<dbReference type="EMBL" id="CP034752">
    <property type="protein sequence ID" value="QBH95834.1"/>
    <property type="molecule type" value="Genomic_DNA"/>
</dbReference>
<feature type="transmembrane region" description="Helical" evidence="9">
    <location>
        <begin position="132"/>
        <end position="154"/>
    </location>
</feature>
<feature type="transmembrane region" description="Helical" evidence="9">
    <location>
        <begin position="75"/>
        <end position="96"/>
    </location>
</feature>
<keyword evidence="4 9" id="KW-1003">Cell membrane</keyword>
<dbReference type="KEGG" id="prag:EKN56_05100"/>
<dbReference type="GO" id="GO:0005886">
    <property type="term" value="C:plasma membrane"/>
    <property type="evidence" value="ECO:0007669"/>
    <property type="project" value="UniProtKB-SubCell"/>
</dbReference>
<keyword evidence="3 9" id="KW-0813">Transport</keyword>
<dbReference type="Proteomes" id="UP000293154">
    <property type="component" value="Chromosome"/>
</dbReference>
<keyword evidence="8 9" id="KW-0472">Membrane</keyword>
<dbReference type="GO" id="GO:0022857">
    <property type="term" value="F:transmembrane transporter activity"/>
    <property type="evidence" value="ECO:0007669"/>
    <property type="project" value="UniProtKB-UniRule"/>
</dbReference>
<comment type="caution">
    <text evidence="9">Lacks conserved residue(s) required for the propagation of feature annotation.</text>
</comment>
<dbReference type="CDD" id="cd17477">
    <property type="entry name" value="MFS_YcaD_like"/>
    <property type="match status" value="1"/>
</dbReference>
<accession>A0A411WI66</accession>
<name>A0A411WI66_9GAMM</name>
<evidence type="ECO:0000256" key="5">
    <source>
        <dbReference type="ARBA" id="ARBA00022519"/>
    </source>
</evidence>
<feature type="domain" description="Major facilitator superfamily (MFS) profile" evidence="10">
    <location>
        <begin position="7"/>
        <end position="372"/>
    </location>
</feature>
<reference evidence="11 12" key="1">
    <citation type="submission" date="2019-03" db="EMBL/GenBank/DDBJ databases">
        <title>Pragia sp. nov. isolated from the gut tract of Carduelis flavirostris.</title>
        <authorList>
            <person name="Ge Y."/>
        </authorList>
    </citation>
    <scope>NUCLEOTIDE SEQUENCE [LARGE SCALE GENOMIC DNA]</scope>
    <source>
        <strain evidence="11 12">CF-458</strain>
    </source>
</reference>
<feature type="transmembrane region" description="Helical" evidence="9">
    <location>
        <begin position="238"/>
        <end position="258"/>
    </location>
</feature>
<evidence type="ECO:0000259" key="10">
    <source>
        <dbReference type="PROSITE" id="PS50850"/>
    </source>
</evidence>
<evidence type="ECO:0000256" key="8">
    <source>
        <dbReference type="ARBA" id="ARBA00023136"/>
    </source>
</evidence>
<dbReference type="Pfam" id="PF07690">
    <property type="entry name" value="MFS_1"/>
    <property type="match status" value="1"/>
</dbReference>
<dbReference type="RefSeq" id="WP_130590821.1">
    <property type="nucleotide sequence ID" value="NZ_CP034752.1"/>
</dbReference>
<feature type="transmembrane region" description="Helical" evidence="9">
    <location>
        <begin position="350"/>
        <end position="368"/>
    </location>
</feature>
<dbReference type="PANTHER" id="PTHR23521:SF2">
    <property type="entry name" value="TRANSPORTER MFS SUPERFAMILY"/>
    <property type="match status" value="1"/>
</dbReference>
<dbReference type="NCBIfam" id="NF002962">
    <property type="entry name" value="PRK03633.1"/>
    <property type="match status" value="1"/>
</dbReference>
<dbReference type="HAMAP" id="MF_01149">
    <property type="entry name" value="MFS_YcaD"/>
    <property type="match status" value="1"/>
</dbReference>
<dbReference type="AlphaFoldDB" id="A0A411WI66"/>
<dbReference type="InterPro" id="IPR011701">
    <property type="entry name" value="MFS"/>
</dbReference>
<keyword evidence="12" id="KW-1185">Reference proteome</keyword>
<dbReference type="InterPro" id="IPR020846">
    <property type="entry name" value="MFS_dom"/>
</dbReference>
<dbReference type="OrthoDB" id="9810614at2"/>
<dbReference type="PANTHER" id="PTHR23521">
    <property type="entry name" value="TRANSPORTER MFS SUPERFAMILY"/>
    <property type="match status" value="1"/>
</dbReference>
<organism evidence="11 12">
    <name type="scientific">Limnobaculum zhutongyuii</name>
    <dbReference type="NCBI Taxonomy" id="2498113"/>
    <lineage>
        <taxon>Bacteria</taxon>
        <taxon>Pseudomonadati</taxon>
        <taxon>Pseudomonadota</taxon>
        <taxon>Gammaproteobacteria</taxon>
        <taxon>Enterobacterales</taxon>
        <taxon>Budviciaceae</taxon>
        <taxon>Limnobaculum</taxon>
    </lineage>
</organism>
<keyword evidence="7 9" id="KW-1133">Transmembrane helix</keyword>
<keyword evidence="6 9" id="KW-0812">Transmembrane</keyword>
<dbReference type="PROSITE" id="PS50850">
    <property type="entry name" value="MFS"/>
    <property type="match status" value="1"/>
</dbReference>
<evidence type="ECO:0000256" key="9">
    <source>
        <dbReference type="HAMAP-Rule" id="MF_01149"/>
    </source>
</evidence>